<dbReference type="PROSITE" id="PS50280">
    <property type="entry name" value="SET"/>
    <property type="match status" value="1"/>
</dbReference>
<evidence type="ECO:0000259" key="2">
    <source>
        <dbReference type="PROSITE" id="PS50280"/>
    </source>
</evidence>
<accession>A0ABY8TSG9</accession>
<dbReference type="Gene3D" id="3.90.1410.10">
    <property type="entry name" value="set domain protein methyltransferase, domain 1"/>
    <property type="match status" value="1"/>
</dbReference>
<reference evidence="3 4" key="1">
    <citation type="submission" date="2023-05" db="EMBL/GenBank/DDBJ databases">
        <title>A 100% complete, gapless, phased diploid assembly of the Scenedesmus obliquus UTEX 3031 genome.</title>
        <authorList>
            <person name="Biondi T.C."/>
            <person name="Hanschen E.R."/>
            <person name="Kwon T."/>
            <person name="Eng W."/>
            <person name="Kruse C.P.S."/>
            <person name="Koehler S.I."/>
            <person name="Kunde Y."/>
            <person name="Gleasner C.D."/>
            <person name="You Mak K.T."/>
            <person name="Polle J."/>
            <person name="Hovde B.T."/>
            <person name="Starkenburg S.R."/>
        </authorList>
    </citation>
    <scope>NUCLEOTIDE SEQUENCE [LARGE SCALE GENOMIC DNA]</scope>
    <source>
        <strain evidence="3 4">DOE0152z</strain>
    </source>
</reference>
<dbReference type="Gene3D" id="3.90.1420.10">
    <property type="entry name" value="Rubisco LSMT, substrate-binding domain"/>
    <property type="match status" value="1"/>
</dbReference>
<dbReference type="InterPro" id="IPR001214">
    <property type="entry name" value="SET_dom"/>
</dbReference>
<feature type="domain" description="SET" evidence="2">
    <location>
        <begin position="69"/>
        <end position="287"/>
    </location>
</feature>
<organism evidence="3 4">
    <name type="scientific">Tetradesmus obliquus</name>
    <name type="common">Green alga</name>
    <name type="synonym">Acutodesmus obliquus</name>
    <dbReference type="NCBI Taxonomy" id="3088"/>
    <lineage>
        <taxon>Eukaryota</taxon>
        <taxon>Viridiplantae</taxon>
        <taxon>Chlorophyta</taxon>
        <taxon>core chlorophytes</taxon>
        <taxon>Chlorophyceae</taxon>
        <taxon>CS clade</taxon>
        <taxon>Sphaeropleales</taxon>
        <taxon>Scenedesmaceae</taxon>
        <taxon>Tetradesmus</taxon>
    </lineage>
</organism>
<evidence type="ECO:0000313" key="4">
    <source>
        <dbReference type="Proteomes" id="UP001244341"/>
    </source>
</evidence>
<dbReference type="InterPro" id="IPR015353">
    <property type="entry name" value="Rubisco_LSMT_subst-bd"/>
</dbReference>
<dbReference type="InterPro" id="IPR036464">
    <property type="entry name" value="Rubisco_LSMT_subst-bd_sf"/>
</dbReference>
<dbReference type="InterPro" id="IPR003832">
    <property type="entry name" value="DUF212"/>
</dbReference>
<gene>
    <name evidence="3" type="ORF">OEZ85_012144</name>
</gene>
<dbReference type="SUPFAM" id="SSF82199">
    <property type="entry name" value="SET domain"/>
    <property type="match status" value="1"/>
</dbReference>
<feature type="region of interest" description="Disordered" evidence="1">
    <location>
        <begin position="1"/>
        <end position="27"/>
    </location>
</feature>
<sequence>MIGQRCLARQGRGAHQPRQWSTSSRLRHAPAAPLRALAASEQQADQVELVATVAHLLKWLAGQGAPVTDKLEPKRFKAAGSGERVGMIAARDVQAGEVLLEVPESLAVTGIDAEKHDLVGTIAAQCSELVGLTLWLMAERARGSASPWVTLLGTLPHSTASPILWGEQERAELLTGSPVLKEAQERQAALQQQWAQLAEQHFSQAPERFSPSVFNEAAFLRSFCVVLACATYLPSAECFALVPVAGSLARTGNDNGCTLDYDAQRQAVVVTTTRPYREGQEVLVNDGRPNGELLLSTGTLQDGNMSDCLYFPACLLPADRYYGMKQQLLESFGFAAQERFPVYADRFPIQLLSYLRLSRIQDVGLFAKVNFEQDVVISQMNEYEVLQLLMGDCRESLATYKTSLEEDTKLNQQPDLSGRERLAVRLRLAEKTILSQTMDAVRRRLAPIRGIPTKSGKMANPNADIIEVFDFIDELPKKPAQLIDGFKRWARGEFDPDWNKPNKLQQLLLGSDGLSAVAAMAVVPALPGGGFTDLFTNRVFLAGFWAWFCAQTLKIFTHRIKKGVWDLKAIVASGGMPSSHSALVAGVTTGIAYQHGVGSSAFALAVALSSIVMYDAAGVRRHAGKQAEVLNQVIGELLDGHPVSDVKLKEVLGHTPLQVCCGAVLGVFFGIFYPNPTAGQMLVGV</sequence>
<keyword evidence="4" id="KW-1185">Reference proteome</keyword>
<dbReference type="PANTHER" id="PTHR31446:SF29">
    <property type="entry name" value="ACID PHOSPHATASE_VANADIUM-DEPENDENT HALOPEROXIDASE-RELATED PROTEIN"/>
    <property type="match status" value="1"/>
</dbReference>
<protein>
    <recommendedName>
        <fullName evidence="2">SET domain-containing protein</fullName>
    </recommendedName>
</protein>
<name>A0ABY8TSG9_TETOB</name>
<dbReference type="Pfam" id="PF09273">
    <property type="entry name" value="Rubis-subs-bind"/>
    <property type="match status" value="1"/>
</dbReference>
<evidence type="ECO:0000313" key="3">
    <source>
        <dbReference type="EMBL" id="WIA12067.1"/>
    </source>
</evidence>
<dbReference type="InterPro" id="IPR046341">
    <property type="entry name" value="SET_dom_sf"/>
</dbReference>
<dbReference type="Pfam" id="PF02681">
    <property type="entry name" value="DUF212"/>
    <property type="match status" value="1"/>
</dbReference>
<dbReference type="PANTHER" id="PTHR31446">
    <property type="entry name" value="ACID PHOSPHATASE/VANADIUM-DEPENDENT HALOPEROXIDASE-RELATED PROTEIN"/>
    <property type="match status" value="1"/>
</dbReference>
<dbReference type="Proteomes" id="UP001244341">
    <property type="component" value="Chromosome 3b"/>
</dbReference>
<dbReference type="EMBL" id="CP126210">
    <property type="protein sequence ID" value="WIA12067.1"/>
    <property type="molecule type" value="Genomic_DNA"/>
</dbReference>
<evidence type="ECO:0000256" key="1">
    <source>
        <dbReference type="SAM" id="MobiDB-lite"/>
    </source>
</evidence>
<dbReference type="SUPFAM" id="SSF81822">
    <property type="entry name" value="RuBisCo LSMT C-terminal, substrate-binding domain"/>
    <property type="match status" value="1"/>
</dbReference>
<proteinExistence type="predicted"/>